<dbReference type="SMART" id="SM00358">
    <property type="entry name" value="DSRM"/>
    <property type="match status" value="2"/>
</dbReference>
<dbReference type="OMA" id="MCSEDIN"/>
<keyword evidence="3" id="KW-0378">Hydrolase</keyword>
<evidence type="ECO:0000256" key="4">
    <source>
        <dbReference type="ARBA" id="ARBA00023242"/>
    </source>
</evidence>
<dbReference type="Pfam" id="PF00035">
    <property type="entry name" value="dsrm"/>
    <property type="match status" value="1"/>
</dbReference>
<keyword evidence="7" id="KW-0694">RNA-binding</keyword>
<dbReference type="AlphaFoldDB" id="A0A5P1EDR0"/>
<evidence type="ECO:0000256" key="7">
    <source>
        <dbReference type="PROSITE-ProRule" id="PRU00266"/>
    </source>
</evidence>
<dbReference type="InterPro" id="IPR004274">
    <property type="entry name" value="FCP1_dom"/>
</dbReference>
<evidence type="ECO:0000256" key="2">
    <source>
        <dbReference type="ARBA" id="ARBA00013081"/>
    </source>
</evidence>
<dbReference type="GO" id="GO:0003723">
    <property type="term" value="F:RNA binding"/>
    <property type="evidence" value="ECO:0007669"/>
    <property type="project" value="UniProtKB-UniRule"/>
</dbReference>
<dbReference type="InterPro" id="IPR023214">
    <property type="entry name" value="HAD_sf"/>
</dbReference>
<dbReference type="PROSITE" id="PS50137">
    <property type="entry name" value="DS_RBD"/>
    <property type="match status" value="2"/>
</dbReference>
<evidence type="ECO:0000256" key="3">
    <source>
        <dbReference type="ARBA" id="ARBA00022801"/>
    </source>
</evidence>
<comment type="catalytic activity">
    <reaction evidence="6">
        <text>O-phospho-L-threonyl-[protein] + H2O = L-threonyl-[protein] + phosphate</text>
        <dbReference type="Rhea" id="RHEA:47004"/>
        <dbReference type="Rhea" id="RHEA-COMP:11060"/>
        <dbReference type="Rhea" id="RHEA-COMP:11605"/>
        <dbReference type="ChEBI" id="CHEBI:15377"/>
        <dbReference type="ChEBI" id="CHEBI:30013"/>
        <dbReference type="ChEBI" id="CHEBI:43474"/>
        <dbReference type="ChEBI" id="CHEBI:61977"/>
        <dbReference type="EC" id="3.1.3.16"/>
    </reaction>
</comment>
<organism evidence="12 13">
    <name type="scientific">Asparagus officinalis</name>
    <name type="common">Garden asparagus</name>
    <dbReference type="NCBI Taxonomy" id="4686"/>
    <lineage>
        <taxon>Eukaryota</taxon>
        <taxon>Viridiplantae</taxon>
        <taxon>Streptophyta</taxon>
        <taxon>Embryophyta</taxon>
        <taxon>Tracheophyta</taxon>
        <taxon>Spermatophyta</taxon>
        <taxon>Magnoliopsida</taxon>
        <taxon>Liliopsida</taxon>
        <taxon>Asparagales</taxon>
        <taxon>Asparagaceae</taxon>
        <taxon>Asparagoideae</taxon>
        <taxon>Asparagus</taxon>
    </lineage>
</organism>
<dbReference type="Gene3D" id="3.40.50.1000">
    <property type="entry name" value="HAD superfamily/HAD-like"/>
    <property type="match status" value="1"/>
</dbReference>
<evidence type="ECO:0000256" key="6">
    <source>
        <dbReference type="ARBA" id="ARBA00048336"/>
    </source>
</evidence>
<name>A0A5P1EDR0_ASPOF</name>
<evidence type="ECO:0000259" key="10">
    <source>
        <dbReference type="PROSITE" id="PS50137"/>
    </source>
</evidence>
<dbReference type="FunFam" id="3.40.50.1000:FF:000035">
    <property type="entry name" value="RNA polymerase II C-terminal domain phosphatase-like 1"/>
    <property type="match status" value="1"/>
</dbReference>
<keyword evidence="13" id="KW-1185">Reference proteome</keyword>
<dbReference type="Proteomes" id="UP000243459">
    <property type="component" value="Chromosome 7"/>
</dbReference>
<dbReference type="InterPro" id="IPR039189">
    <property type="entry name" value="Fcp1"/>
</dbReference>
<dbReference type="Gramene" id="ONK64018">
    <property type="protein sequence ID" value="ONK64018"/>
    <property type="gene ID" value="A4U43_C07F21260"/>
</dbReference>
<dbReference type="PROSITE" id="PS50969">
    <property type="entry name" value="FCP1"/>
    <property type="match status" value="1"/>
</dbReference>
<comment type="subcellular location">
    <subcellularLocation>
        <location evidence="1">Nucleus</location>
    </subcellularLocation>
</comment>
<feature type="region of interest" description="Disordered" evidence="9">
    <location>
        <begin position="577"/>
        <end position="601"/>
    </location>
</feature>
<dbReference type="GO" id="GO:0005634">
    <property type="term" value="C:nucleus"/>
    <property type="evidence" value="ECO:0007669"/>
    <property type="project" value="UniProtKB-SubCell"/>
</dbReference>
<feature type="domain" description="FCP1 homology" evidence="11">
    <location>
        <begin position="69"/>
        <end position="317"/>
    </location>
</feature>
<dbReference type="SUPFAM" id="SSF56784">
    <property type="entry name" value="HAD-like"/>
    <property type="match status" value="1"/>
</dbReference>
<sequence length="860" mass="96814">MEAPSPSPEDQLTSIHDACVREKKTAVVPLGNEELHLVAMPSKRNSMQYSCFWGFTVASGLYNSCLVMLNLRCLGIVFDLDETLVVANTMRSFEDRINNLQQKMSNENDQQRLASMLAEIKRYQDDRTILKQFIENDQVVENGKLFKVQAEIVRPLSESHQQINRPVIRLQEKNIILTRVNPAIRDTSVLVRVRPAWEELRSYLTARGRKRFEVYVCTMAERDYALEIWRLLDPESNLINSNEILDRIVCVKSELKKSLLSVFQDGKCHPRMSLVIDDRLAVWDFKDKPRVHVVPAFAPYHAPQAEVVSSVSVLCVARNVACNVRGGFFKEYDDTLLPRIAAACYEDEVRDLPSAPDVSNYLISEEETSLGNGNNDLLSFDGMADAEVERRLKEANCNSQAAPFIVQGANCNGQTVPPMVSNFNHMQMTPVHHVIPSSFGAKPLAASQRILPYSNNPFPQPTVLMNPPAIEEGEVNDSELDPDTRRRLLILQHGQDVRGPSPLELRPQPEVPVTSIKSPESWLPKEEEMKPRQKSKASNDYPLQPETIHFNKRLSDEDSYTNRIYHRNKRLTTEVRNGSDGLHRNYSRSNSLTGEDMSRRSIPTRSRDEHFESGLTQFSKNPVEVLQGIAAESGTKVEYRITLLNSIELQFSVEAWFLGEKMGEGIGRSRKESQKQAAQEAIQHLADHYLDDFSNPAAFCERKQSRVEKIDIFSDSNLHGPPTYSRMETLRNPSEENLLKPSDAAVTLKELCTLKGFSLAFKTDSSLQASSDDKQGVCAQVEIAGQILGKGSGTTWNIAKLKASEEALANLESMLGQFTQNCLGSSRIVQSPPKKSWKKDCSQILRGSSDNYSKNIIPQS</sequence>
<feature type="coiled-coil region" evidence="8">
    <location>
        <begin position="90"/>
        <end position="126"/>
    </location>
</feature>
<dbReference type="EMBL" id="CM007387">
    <property type="protein sequence ID" value="ONK64018.1"/>
    <property type="molecule type" value="Genomic_DNA"/>
</dbReference>
<evidence type="ECO:0000313" key="13">
    <source>
        <dbReference type="Proteomes" id="UP000243459"/>
    </source>
</evidence>
<comment type="catalytic activity">
    <reaction evidence="5">
        <text>O-phospho-L-seryl-[protein] + H2O = L-seryl-[protein] + phosphate</text>
        <dbReference type="Rhea" id="RHEA:20629"/>
        <dbReference type="Rhea" id="RHEA-COMP:9863"/>
        <dbReference type="Rhea" id="RHEA-COMP:11604"/>
        <dbReference type="ChEBI" id="CHEBI:15377"/>
        <dbReference type="ChEBI" id="CHEBI:29999"/>
        <dbReference type="ChEBI" id="CHEBI:43474"/>
        <dbReference type="ChEBI" id="CHEBI:83421"/>
        <dbReference type="EC" id="3.1.3.16"/>
    </reaction>
</comment>
<keyword evidence="8" id="KW-0175">Coiled coil</keyword>
<evidence type="ECO:0000256" key="1">
    <source>
        <dbReference type="ARBA" id="ARBA00004123"/>
    </source>
</evidence>
<protein>
    <recommendedName>
        <fullName evidence="2">protein-serine/threonine phosphatase</fullName>
        <ecNumber evidence="2">3.1.3.16</ecNumber>
    </recommendedName>
</protein>
<evidence type="ECO:0000313" key="12">
    <source>
        <dbReference type="EMBL" id="ONK64018.1"/>
    </source>
</evidence>
<feature type="domain" description="DRBM" evidence="10">
    <location>
        <begin position="621"/>
        <end position="687"/>
    </location>
</feature>
<dbReference type="SMART" id="SM00577">
    <property type="entry name" value="CPDc"/>
    <property type="match status" value="1"/>
</dbReference>
<dbReference type="InterPro" id="IPR036412">
    <property type="entry name" value="HAD-like_sf"/>
</dbReference>
<dbReference type="EC" id="3.1.3.16" evidence="2"/>
<feature type="domain" description="DRBM" evidence="10">
    <location>
        <begin position="743"/>
        <end position="813"/>
    </location>
</feature>
<feature type="region of interest" description="Disordered" evidence="9">
    <location>
        <begin position="495"/>
        <end position="543"/>
    </location>
</feature>
<dbReference type="Gene3D" id="3.30.160.20">
    <property type="match status" value="2"/>
</dbReference>
<dbReference type="Pfam" id="PF03031">
    <property type="entry name" value="NIF"/>
    <property type="match status" value="1"/>
</dbReference>
<reference evidence="13" key="1">
    <citation type="journal article" date="2017" name="Nat. Commun.">
        <title>The asparagus genome sheds light on the origin and evolution of a young Y chromosome.</title>
        <authorList>
            <person name="Harkess A."/>
            <person name="Zhou J."/>
            <person name="Xu C."/>
            <person name="Bowers J.E."/>
            <person name="Van der Hulst R."/>
            <person name="Ayyampalayam S."/>
            <person name="Mercati F."/>
            <person name="Riccardi P."/>
            <person name="McKain M.R."/>
            <person name="Kakrana A."/>
            <person name="Tang H."/>
            <person name="Ray J."/>
            <person name="Groenendijk J."/>
            <person name="Arikit S."/>
            <person name="Mathioni S.M."/>
            <person name="Nakano M."/>
            <person name="Shan H."/>
            <person name="Telgmann-Rauber A."/>
            <person name="Kanno A."/>
            <person name="Yue Z."/>
            <person name="Chen H."/>
            <person name="Li W."/>
            <person name="Chen Y."/>
            <person name="Xu X."/>
            <person name="Zhang Y."/>
            <person name="Luo S."/>
            <person name="Chen H."/>
            <person name="Gao J."/>
            <person name="Mao Z."/>
            <person name="Pires J.C."/>
            <person name="Luo M."/>
            <person name="Kudrna D."/>
            <person name="Wing R.A."/>
            <person name="Meyers B.C."/>
            <person name="Yi K."/>
            <person name="Kong H."/>
            <person name="Lavrijsen P."/>
            <person name="Sunseri F."/>
            <person name="Falavigna A."/>
            <person name="Ye Y."/>
            <person name="Leebens-Mack J.H."/>
            <person name="Chen G."/>
        </authorList>
    </citation>
    <scope>NUCLEOTIDE SEQUENCE [LARGE SCALE GENOMIC DNA]</scope>
    <source>
        <strain evidence="13">cv. DH0086</strain>
    </source>
</reference>
<keyword evidence="4" id="KW-0539">Nucleus</keyword>
<evidence type="ECO:0000256" key="5">
    <source>
        <dbReference type="ARBA" id="ARBA00047761"/>
    </source>
</evidence>
<evidence type="ECO:0000259" key="11">
    <source>
        <dbReference type="PROSITE" id="PS50969"/>
    </source>
</evidence>
<dbReference type="SUPFAM" id="SSF54768">
    <property type="entry name" value="dsRNA-binding domain-like"/>
    <property type="match status" value="2"/>
</dbReference>
<accession>A0A5P1EDR0</accession>
<gene>
    <name evidence="12" type="ORF">A4U43_C07F21260</name>
</gene>
<dbReference type="GO" id="GO:0008420">
    <property type="term" value="F:RNA polymerase II CTD heptapeptide repeat phosphatase activity"/>
    <property type="evidence" value="ECO:0007669"/>
    <property type="project" value="InterPro"/>
</dbReference>
<evidence type="ECO:0000256" key="9">
    <source>
        <dbReference type="SAM" id="MobiDB-lite"/>
    </source>
</evidence>
<dbReference type="PANTHER" id="PTHR23081:SF0">
    <property type="entry name" value="RNA POLYMERASE II C-TERMINAL DOMAIN PHOSPHATASE-LIKE 1"/>
    <property type="match status" value="1"/>
</dbReference>
<evidence type="ECO:0000256" key="8">
    <source>
        <dbReference type="SAM" id="Coils"/>
    </source>
</evidence>
<dbReference type="InterPro" id="IPR014720">
    <property type="entry name" value="dsRBD_dom"/>
</dbReference>
<dbReference type="PANTHER" id="PTHR23081">
    <property type="entry name" value="RNA POLYMERASE II CTD PHOSPHATASE"/>
    <property type="match status" value="1"/>
</dbReference>
<proteinExistence type="predicted"/>